<proteinExistence type="predicted"/>
<gene>
    <name evidence="1" type="ORF">LT679_04280</name>
</gene>
<sequence>MLKRFFILSTIIFICYSCRTSGEQKSIELEHINMYLSEKHKITLPNNNKAFVVVISGNCGSCTEKTIKFLSQLGDKSNKTYAGYQKLVIIPSNNAYVIDSLKNSDMKFYTDEGYELEKYGINFPRNMFFELKRGTLYYKDTLYLEKVDTIALKYGFKI</sequence>
<dbReference type="EMBL" id="JAJPWV010000001">
    <property type="protein sequence ID" value="MCD8739810.1"/>
    <property type="molecule type" value="Genomic_DNA"/>
</dbReference>
<evidence type="ECO:0000313" key="2">
    <source>
        <dbReference type="Proteomes" id="UP001199919"/>
    </source>
</evidence>
<evidence type="ECO:0000313" key="1">
    <source>
        <dbReference type="EMBL" id="MCD8739810.1"/>
    </source>
</evidence>
<comment type="caution">
    <text evidence="1">The sequence shown here is derived from an EMBL/GenBank/DDBJ whole genome shotgun (WGS) entry which is preliminary data.</text>
</comment>
<dbReference type="Proteomes" id="UP001199919">
    <property type="component" value="Unassembled WGS sequence"/>
</dbReference>
<protein>
    <submittedName>
        <fullName evidence="1">Uncharacterized protein</fullName>
    </submittedName>
</protein>
<name>A0ABS8TY63_9SPHI</name>
<dbReference type="RefSeq" id="WP_232175835.1">
    <property type="nucleotide sequence ID" value="NZ_JAJPWV010000001.1"/>
</dbReference>
<organism evidence="1 2">
    <name type="scientific">Mucilaginibacter roseus</name>
    <dbReference type="NCBI Taxonomy" id="1528868"/>
    <lineage>
        <taxon>Bacteria</taxon>
        <taxon>Pseudomonadati</taxon>
        <taxon>Bacteroidota</taxon>
        <taxon>Sphingobacteriia</taxon>
        <taxon>Sphingobacteriales</taxon>
        <taxon>Sphingobacteriaceae</taxon>
        <taxon>Mucilaginibacter</taxon>
    </lineage>
</organism>
<accession>A0ABS8TY63</accession>
<reference evidence="1 2" key="1">
    <citation type="submission" date="2021-12" db="EMBL/GenBank/DDBJ databases">
        <title>Mucilaginibacter roseus genome.</title>
        <authorList>
            <person name="Ferreira J.R."/>
            <person name="Newman J.D."/>
        </authorList>
    </citation>
    <scope>NUCLEOTIDE SEQUENCE [LARGE SCALE GENOMIC DNA]</scope>
    <source>
        <strain evidence="1 2">LMG 28454</strain>
    </source>
</reference>
<keyword evidence="2" id="KW-1185">Reference proteome</keyword>